<feature type="compositionally biased region" description="Acidic residues" evidence="1">
    <location>
        <begin position="21"/>
        <end position="35"/>
    </location>
</feature>
<reference evidence="3" key="1">
    <citation type="submission" date="2022-07" db="EMBL/GenBank/DDBJ databases">
        <title>Genome Sequence of Physisporinus lineatus.</title>
        <authorList>
            <person name="Buettner E."/>
        </authorList>
    </citation>
    <scope>NUCLEOTIDE SEQUENCE</scope>
    <source>
        <strain evidence="3">VT162</strain>
    </source>
</reference>
<organism evidence="3 4">
    <name type="scientific">Meripilus lineatus</name>
    <dbReference type="NCBI Taxonomy" id="2056292"/>
    <lineage>
        <taxon>Eukaryota</taxon>
        <taxon>Fungi</taxon>
        <taxon>Dikarya</taxon>
        <taxon>Basidiomycota</taxon>
        <taxon>Agaricomycotina</taxon>
        <taxon>Agaricomycetes</taxon>
        <taxon>Polyporales</taxon>
        <taxon>Meripilaceae</taxon>
        <taxon>Meripilus</taxon>
    </lineage>
</organism>
<dbReference type="InterPro" id="IPR046496">
    <property type="entry name" value="DUF6589"/>
</dbReference>
<comment type="caution">
    <text evidence="3">The sequence shown here is derived from an EMBL/GenBank/DDBJ whole genome shotgun (WGS) entry which is preliminary data.</text>
</comment>
<keyword evidence="4" id="KW-1185">Reference proteome</keyword>
<sequence>MTDPVLNGTPLHPWYSRIACDEGEEEDDEESEENFWQDRDVTPSDGDSDVEESSESENEEEVEGNIPWKYDPERLHWLNSSSDSGSDSEDSEGPPRGDGDDTRVGGGTSTMQDTTREWREDVEMEDGCCMCRCHTVTGQDSDSNALASAGTRTEESKSSRPQSESVPVTKLESITRVLDCIKEEGLTLGSFLEAISYGDDGCSRDARVRAVRSRFFQSKEIKTCLQRWMHPPRIYIKSHRSRPAGAQNVLRELTFEWATKILDEELLNIDNLFRPSDSRAFTQNELTRIELGRLLEEVRAGAPNWWKLLGKMALRRSQVIRNTSKESSKVQLLITAMLLYSRSHHCNALQRLLSIYFKFKGLTAKGCDTLHSLGITMSSKWTTDAVDKLSKEAMDQVRQMIELFAWIVSYDNLNLPFMVFSQTLDKKTEFGCGTAAIVHVKKDAPKFTPQDFRELQQLRREGMKNPISALEILELDEGQEDNLLRFLEYEVLQCLLDAPEFEISTYPYRKDKVLDRPVPIHELPCGPDHRSYQYMLGTMSISEASYEGNIQVMADIKRQLGIKTLRQRKEFSQKRIVYWLGDQLTTSRLRGVYRFCCQDRNSEERFDDGLPVWGLCHGMFTWAKSLHKQHLGDSLGFGFSHAFTLLEQDSLHKTATQGPFHEKFERVMRQVLEAHLRACWCIVGDVSNIEQLRECTASQLREMAAGIVERFGSTIAINQQMDLHPDEIDEVRLEASMIIRDLLYYFTYKRAIRMGDIGLIEAMLPYLLYRFIGGRNSHYATEILETLQGLHREWPQSVSNFIREHCWVINMTGIRGSHTPADRIMEAGIKDIKVTYHSRGPNIDWEYLRKLHPVIPVIKSISSHIETEFRTWTRYKSHTSPHDLKGIQHLQKAYKAMNLYRTIPQRRLRGNNQVNDFVTKGIGKLEGTMTRWATARMMERSVDEDWDDYDDDSEKDSEREDNN</sequence>
<feature type="compositionally biased region" description="Acidic residues" evidence="1">
    <location>
        <begin position="46"/>
        <end position="63"/>
    </location>
</feature>
<evidence type="ECO:0000313" key="3">
    <source>
        <dbReference type="EMBL" id="KAJ3490209.1"/>
    </source>
</evidence>
<protein>
    <recommendedName>
        <fullName evidence="2">DUF6589 domain-containing protein</fullName>
    </recommendedName>
</protein>
<name>A0AAD5VBR2_9APHY</name>
<feature type="compositionally biased region" description="Basic and acidic residues" evidence="1">
    <location>
        <begin position="93"/>
        <end position="103"/>
    </location>
</feature>
<evidence type="ECO:0000259" key="2">
    <source>
        <dbReference type="Pfam" id="PF20231"/>
    </source>
</evidence>
<dbReference type="AlphaFoldDB" id="A0AAD5VBR2"/>
<dbReference type="EMBL" id="JANAWD010000031">
    <property type="protein sequence ID" value="KAJ3490209.1"/>
    <property type="molecule type" value="Genomic_DNA"/>
</dbReference>
<accession>A0AAD5VBR2</accession>
<feature type="region of interest" description="Disordered" evidence="1">
    <location>
        <begin position="140"/>
        <end position="167"/>
    </location>
</feature>
<gene>
    <name evidence="3" type="ORF">NLI96_g1596</name>
</gene>
<evidence type="ECO:0000313" key="4">
    <source>
        <dbReference type="Proteomes" id="UP001212997"/>
    </source>
</evidence>
<proteinExistence type="predicted"/>
<feature type="compositionally biased region" description="Acidic residues" evidence="1">
    <location>
        <begin position="944"/>
        <end position="955"/>
    </location>
</feature>
<dbReference type="Pfam" id="PF20231">
    <property type="entry name" value="DUF6589"/>
    <property type="match status" value="1"/>
</dbReference>
<dbReference type="Proteomes" id="UP001212997">
    <property type="component" value="Unassembled WGS sequence"/>
</dbReference>
<evidence type="ECO:0000256" key="1">
    <source>
        <dbReference type="SAM" id="MobiDB-lite"/>
    </source>
</evidence>
<feature type="region of interest" description="Disordered" evidence="1">
    <location>
        <begin position="943"/>
        <end position="963"/>
    </location>
</feature>
<feature type="domain" description="DUF6589" evidence="2">
    <location>
        <begin position="464"/>
        <end position="878"/>
    </location>
</feature>
<feature type="region of interest" description="Disordered" evidence="1">
    <location>
        <begin position="1"/>
        <end position="118"/>
    </location>
</feature>